<evidence type="ECO:0000256" key="1">
    <source>
        <dbReference type="ARBA" id="ARBA00004479"/>
    </source>
</evidence>
<evidence type="ECO:0000256" key="13">
    <source>
        <dbReference type="ARBA" id="ARBA00022989"/>
    </source>
</evidence>
<dbReference type="Gene3D" id="3.30.200.20">
    <property type="entry name" value="Phosphorylase Kinase, domain 1"/>
    <property type="match status" value="1"/>
</dbReference>
<keyword evidence="6" id="KW-0808">Transferase</keyword>
<evidence type="ECO:0000256" key="14">
    <source>
        <dbReference type="ARBA" id="ARBA00023136"/>
    </source>
</evidence>
<comment type="subcellular location">
    <subcellularLocation>
        <location evidence="1">Membrane</location>
        <topology evidence="1">Single-pass type I membrane protein</topology>
    </subcellularLocation>
</comment>
<evidence type="ECO:0000256" key="9">
    <source>
        <dbReference type="ARBA" id="ARBA00022734"/>
    </source>
</evidence>
<evidence type="ECO:0000256" key="5">
    <source>
        <dbReference type="ARBA" id="ARBA00022527"/>
    </source>
</evidence>
<evidence type="ECO:0000256" key="2">
    <source>
        <dbReference type="ARBA" id="ARBA00008536"/>
    </source>
</evidence>
<feature type="transmembrane region" description="Helical" evidence="19">
    <location>
        <begin position="273"/>
        <end position="294"/>
    </location>
</feature>
<dbReference type="Gene3D" id="2.60.120.200">
    <property type="match status" value="1"/>
</dbReference>
<comment type="caution">
    <text evidence="22">The sequence shown here is derived from an EMBL/GenBank/DDBJ whole genome shotgun (WGS) entry which is preliminary data.</text>
</comment>
<feature type="domain" description="Protein kinase" evidence="21">
    <location>
        <begin position="330"/>
        <end position="605"/>
    </location>
</feature>
<feature type="binding site" evidence="17">
    <location>
        <position position="359"/>
    </location>
    <ligand>
        <name>ATP</name>
        <dbReference type="ChEBI" id="CHEBI:30616"/>
    </ligand>
</feature>
<comment type="similarity">
    <text evidence="2">In the N-terminal section; belongs to the leguminous lectin family.</text>
</comment>
<keyword evidence="7 19" id="KW-0812">Transmembrane</keyword>
<evidence type="ECO:0000256" key="12">
    <source>
        <dbReference type="ARBA" id="ARBA00022840"/>
    </source>
</evidence>
<keyword evidence="9" id="KW-0430">Lectin</keyword>
<dbReference type="FunFam" id="1.10.510.10:FF:000108">
    <property type="entry name" value="L-type lectin-domain containing receptor kinase S.4"/>
    <property type="match status" value="1"/>
</dbReference>
<dbReference type="InterPro" id="IPR013320">
    <property type="entry name" value="ConA-like_dom_sf"/>
</dbReference>
<comment type="catalytic activity">
    <reaction evidence="16">
        <text>L-seryl-[protein] + ATP = O-phospho-L-seryl-[protein] + ADP + H(+)</text>
        <dbReference type="Rhea" id="RHEA:17989"/>
        <dbReference type="Rhea" id="RHEA-COMP:9863"/>
        <dbReference type="Rhea" id="RHEA-COMP:11604"/>
        <dbReference type="ChEBI" id="CHEBI:15378"/>
        <dbReference type="ChEBI" id="CHEBI:29999"/>
        <dbReference type="ChEBI" id="CHEBI:30616"/>
        <dbReference type="ChEBI" id="CHEBI:83421"/>
        <dbReference type="ChEBI" id="CHEBI:456216"/>
        <dbReference type="EC" id="2.7.11.1"/>
    </reaction>
</comment>
<evidence type="ECO:0000256" key="16">
    <source>
        <dbReference type="ARBA" id="ARBA00048679"/>
    </source>
</evidence>
<dbReference type="PROSITE" id="PS50011">
    <property type="entry name" value="PROTEIN_KINASE_DOM"/>
    <property type="match status" value="1"/>
</dbReference>
<feature type="chain" id="PRO_5023914888" description="non-specific serine/threonine protein kinase" evidence="20">
    <location>
        <begin position="24"/>
        <end position="782"/>
    </location>
</feature>
<evidence type="ECO:0000256" key="3">
    <source>
        <dbReference type="ARBA" id="ARBA00010217"/>
    </source>
</evidence>
<dbReference type="CDD" id="cd06899">
    <property type="entry name" value="lectin_legume_LecRK_Arcelin_ConA"/>
    <property type="match status" value="1"/>
</dbReference>
<dbReference type="SMART" id="SM00220">
    <property type="entry name" value="S_TKc"/>
    <property type="match status" value="1"/>
</dbReference>
<keyword evidence="23" id="KW-1185">Reference proteome</keyword>
<feature type="signal peptide" evidence="20">
    <location>
        <begin position="1"/>
        <end position="23"/>
    </location>
</feature>
<keyword evidence="8 20" id="KW-0732">Signal</keyword>
<keyword evidence="12 17" id="KW-0067">ATP-binding</keyword>
<keyword evidence="11" id="KW-0418">Kinase</keyword>
<dbReference type="OrthoDB" id="543442at2759"/>
<dbReference type="FunFam" id="3.30.200.20:FF:000178">
    <property type="entry name" value="serine/threonine-protein kinase PBS1-like"/>
    <property type="match status" value="1"/>
</dbReference>
<dbReference type="Gramene" id="TVU51552">
    <property type="protein sequence ID" value="TVU51552"/>
    <property type="gene ID" value="EJB05_02987"/>
</dbReference>
<protein>
    <recommendedName>
        <fullName evidence="4">non-specific serine/threonine protein kinase</fullName>
        <ecNumber evidence="4">2.7.11.1</ecNumber>
    </recommendedName>
</protein>
<evidence type="ECO:0000256" key="4">
    <source>
        <dbReference type="ARBA" id="ARBA00012513"/>
    </source>
</evidence>
<keyword evidence="10 17" id="KW-0547">Nucleotide-binding</keyword>
<dbReference type="SUPFAM" id="SSF56112">
    <property type="entry name" value="Protein kinase-like (PK-like)"/>
    <property type="match status" value="1"/>
</dbReference>
<dbReference type="GO" id="GO:0030246">
    <property type="term" value="F:carbohydrate binding"/>
    <property type="evidence" value="ECO:0007669"/>
    <property type="project" value="UniProtKB-KW"/>
</dbReference>
<keyword evidence="14 19" id="KW-0472">Membrane</keyword>
<dbReference type="PROSITE" id="PS00108">
    <property type="entry name" value="PROTEIN_KINASE_ST"/>
    <property type="match status" value="1"/>
</dbReference>
<evidence type="ECO:0000313" key="23">
    <source>
        <dbReference type="Proteomes" id="UP000324897"/>
    </source>
</evidence>
<dbReference type="Gene3D" id="1.10.510.10">
    <property type="entry name" value="Transferase(Phosphotransferase) domain 1"/>
    <property type="match status" value="1"/>
</dbReference>
<evidence type="ECO:0000256" key="6">
    <source>
        <dbReference type="ARBA" id="ARBA00022679"/>
    </source>
</evidence>
<name>A0A5J9WS31_9POAL</name>
<feature type="non-terminal residue" evidence="22">
    <location>
        <position position="1"/>
    </location>
</feature>
<dbReference type="InterPro" id="IPR000719">
    <property type="entry name" value="Prot_kinase_dom"/>
</dbReference>
<accession>A0A5J9WS31</accession>
<dbReference type="PROSITE" id="PS00107">
    <property type="entry name" value="PROTEIN_KINASE_ATP"/>
    <property type="match status" value="1"/>
</dbReference>
<evidence type="ECO:0000259" key="21">
    <source>
        <dbReference type="PROSITE" id="PS50011"/>
    </source>
</evidence>
<dbReference type="GO" id="GO:0005524">
    <property type="term" value="F:ATP binding"/>
    <property type="evidence" value="ECO:0007669"/>
    <property type="project" value="UniProtKB-UniRule"/>
</dbReference>
<evidence type="ECO:0000256" key="7">
    <source>
        <dbReference type="ARBA" id="ARBA00022692"/>
    </source>
</evidence>
<evidence type="ECO:0000256" key="15">
    <source>
        <dbReference type="ARBA" id="ARBA00047899"/>
    </source>
</evidence>
<dbReference type="Pfam" id="PF00139">
    <property type="entry name" value="Lectin_legB"/>
    <property type="match status" value="1"/>
</dbReference>
<dbReference type="AlphaFoldDB" id="A0A5J9WS31"/>
<evidence type="ECO:0000256" key="19">
    <source>
        <dbReference type="SAM" id="Phobius"/>
    </source>
</evidence>
<evidence type="ECO:0000256" key="17">
    <source>
        <dbReference type="PROSITE-ProRule" id="PRU10141"/>
    </source>
</evidence>
<evidence type="ECO:0000256" key="18">
    <source>
        <dbReference type="SAM" id="MobiDB-lite"/>
    </source>
</evidence>
<sequence length="782" mass="85508">MAPPCSLRLCLLLVLLSFATTSAVVVRKDEFIYDGFNGDYLTMDGEASAIDGLLLLTSGSKDKQGHAFYTYPLNLVTAGSSVPSFSTTFVFSIIEPYSYSSSHGLAFVLSPTKDLTMNGAYLPGQFLGLDAIGVNNGGHTTSNLTSLLAIELDTIKNIEFQDIDDNHVGSDIGSLTSVSSSPAGYYTSDDGVGVFHNLALISGQPMQVWVDYNSKHMMLYVTIAPCCSSSSSNNPSRPLLSVGYDLTGLLPTTQDSTVYAGFSSATDTASKHYVLVLLPTLAIAVAVSAFAVKVHMKRRSKTRKNELEWEREYGPPSFTYRDLLAATNGFKDKLLLGRGGFGRVYRGVLAHSKQTVAIKRVSPESKQGMKEFMAEIIILGHLRHRNLVQLLGYCRHKQQLLLVYDYMPNRSLDCYLHGQVVNTSSTSSSLCWAQRYHIIKGVASGLLYLHEEWEQVIIHRDIKSSNVLLDAEMNARLGDFGLARSHDHGAEAHTTRMAGTWGYIAPELARLGKATKATDVFALGVLMMEVVCARRPIWVDAADGEPVALADWVLAAWRAGSITDAIDPKLLLVEEEAELVLKLGLLSSHPVPSARPCMRLVMQYLQRDAPLPADLQPDNLLLSSYELTQEDDQNAISYPLTTITDLSKGRTGEGAVPMPIFSTLAFACGRNRLRESSPPRLDPQSNNSRGSDAAAMKPERSTPMRAPPSCDIASRWTAAHATPSSAAARPRQGIICCADWLRRREAFVFLSVHGIELFPALRLRPEISGNRPSWGLLYASYS</sequence>
<keyword evidence="13 19" id="KW-1133">Transmembrane helix</keyword>
<keyword evidence="5" id="KW-0723">Serine/threonine-protein kinase</keyword>
<evidence type="ECO:0000313" key="22">
    <source>
        <dbReference type="EMBL" id="TVU51552.1"/>
    </source>
</evidence>
<evidence type="ECO:0000256" key="10">
    <source>
        <dbReference type="ARBA" id="ARBA00022741"/>
    </source>
</evidence>
<organism evidence="22 23">
    <name type="scientific">Eragrostis curvula</name>
    <name type="common">weeping love grass</name>
    <dbReference type="NCBI Taxonomy" id="38414"/>
    <lineage>
        <taxon>Eukaryota</taxon>
        <taxon>Viridiplantae</taxon>
        <taxon>Streptophyta</taxon>
        <taxon>Embryophyta</taxon>
        <taxon>Tracheophyta</taxon>
        <taxon>Spermatophyta</taxon>
        <taxon>Magnoliopsida</taxon>
        <taxon>Liliopsida</taxon>
        <taxon>Poales</taxon>
        <taxon>Poaceae</taxon>
        <taxon>PACMAD clade</taxon>
        <taxon>Chloridoideae</taxon>
        <taxon>Eragrostideae</taxon>
        <taxon>Eragrostidinae</taxon>
        <taxon>Eragrostis</taxon>
    </lineage>
</organism>
<dbReference type="InterPro" id="IPR017441">
    <property type="entry name" value="Protein_kinase_ATP_BS"/>
</dbReference>
<gene>
    <name evidence="22" type="ORF">EJB05_02987</name>
</gene>
<dbReference type="InterPro" id="IPR050528">
    <property type="entry name" value="L-type_Lectin-RKs"/>
</dbReference>
<dbReference type="Proteomes" id="UP000324897">
    <property type="component" value="Chromosome 6"/>
</dbReference>
<dbReference type="PANTHER" id="PTHR27007">
    <property type="match status" value="1"/>
</dbReference>
<evidence type="ECO:0000256" key="11">
    <source>
        <dbReference type="ARBA" id="ARBA00022777"/>
    </source>
</evidence>
<dbReference type="InterPro" id="IPR008271">
    <property type="entry name" value="Ser/Thr_kinase_AS"/>
</dbReference>
<dbReference type="InterPro" id="IPR011009">
    <property type="entry name" value="Kinase-like_dom_sf"/>
</dbReference>
<dbReference type="EC" id="2.7.11.1" evidence="4"/>
<proteinExistence type="inferred from homology"/>
<feature type="region of interest" description="Disordered" evidence="18">
    <location>
        <begin position="675"/>
        <end position="707"/>
    </location>
</feature>
<evidence type="ECO:0000256" key="20">
    <source>
        <dbReference type="SAM" id="SignalP"/>
    </source>
</evidence>
<dbReference type="GO" id="GO:0016020">
    <property type="term" value="C:membrane"/>
    <property type="evidence" value="ECO:0007669"/>
    <property type="project" value="UniProtKB-SubCell"/>
</dbReference>
<reference evidence="22 23" key="1">
    <citation type="journal article" date="2019" name="Sci. Rep.">
        <title>A high-quality genome of Eragrostis curvula grass provides insights into Poaceae evolution and supports new strategies to enhance forage quality.</title>
        <authorList>
            <person name="Carballo J."/>
            <person name="Santos B.A.C.M."/>
            <person name="Zappacosta D."/>
            <person name="Garbus I."/>
            <person name="Selva J.P."/>
            <person name="Gallo C.A."/>
            <person name="Diaz A."/>
            <person name="Albertini E."/>
            <person name="Caccamo M."/>
            <person name="Echenique V."/>
        </authorList>
    </citation>
    <scope>NUCLEOTIDE SEQUENCE [LARGE SCALE GENOMIC DNA]</scope>
    <source>
        <strain evidence="23">cv. Victoria</strain>
        <tissue evidence="22">Leaf</tissue>
    </source>
</reference>
<dbReference type="SUPFAM" id="SSF49899">
    <property type="entry name" value="Concanavalin A-like lectins/glucanases"/>
    <property type="match status" value="1"/>
</dbReference>
<evidence type="ECO:0000256" key="8">
    <source>
        <dbReference type="ARBA" id="ARBA00022729"/>
    </source>
</evidence>
<comment type="catalytic activity">
    <reaction evidence="15">
        <text>L-threonyl-[protein] + ATP = O-phospho-L-threonyl-[protein] + ADP + H(+)</text>
        <dbReference type="Rhea" id="RHEA:46608"/>
        <dbReference type="Rhea" id="RHEA-COMP:11060"/>
        <dbReference type="Rhea" id="RHEA-COMP:11605"/>
        <dbReference type="ChEBI" id="CHEBI:15378"/>
        <dbReference type="ChEBI" id="CHEBI:30013"/>
        <dbReference type="ChEBI" id="CHEBI:30616"/>
        <dbReference type="ChEBI" id="CHEBI:61977"/>
        <dbReference type="ChEBI" id="CHEBI:456216"/>
        <dbReference type="EC" id="2.7.11.1"/>
    </reaction>
</comment>
<dbReference type="InterPro" id="IPR001220">
    <property type="entry name" value="Legume_lectin_dom"/>
</dbReference>
<dbReference type="EMBL" id="RWGY01000002">
    <property type="protein sequence ID" value="TVU51552.1"/>
    <property type="molecule type" value="Genomic_DNA"/>
</dbReference>
<comment type="similarity">
    <text evidence="3">In the C-terminal section; belongs to the protein kinase superfamily. Ser/Thr protein kinase family.</text>
</comment>
<dbReference type="Pfam" id="PF00069">
    <property type="entry name" value="Pkinase"/>
    <property type="match status" value="1"/>
</dbReference>
<dbReference type="GO" id="GO:0004674">
    <property type="term" value="F:protein serine/threonine kinase activity"/>
    <property type="evidence" value="ECO:0007669"/>
    <property type="project" value="UniProtKB-KW"/>
</dbReference>